<evidence type="ECO:0000259" key="2">
    <source>
        <dbReference type="PROSITE" id="PS50011"/>
    </source>
</evidence>
<dbReference type="InterPro" id="IPR050235">
    <property type="entry name" value="CK1_Ser-Thr_kinase"/>
</dbReference>
<reference evidence="3" key="1">
    <citation type="journal article" date="2020" name="New Phytol.">
        <title>Comparative genomics reveals dynamic genome evolution in host specialist ectomycorrhizal fungi.</title>
        <authorList>
            <person name="Lofgren L.A."/>
            <person name="Nguyen N.H."/>
            <person name="Vilgalys R."/>
            <person name="Ruytinx J."/>
            <person name="Liao H.L."/>
            <person name="Branco S."/>
            <person name="Kuo A."/>
            <person name="LaButti K."/>
            <person name="Lipzen A."/>
            <person name="Andreopoulos W."/>
            <person name="Pangilinan J."/>
            <person name="Riley R."/>
            <person name="Hundley H."/>
            <person name="Na H."/>
            <person name="Barry K."/>
            <person name="Grigoriev I.V."/>
            <person name="Stajich J.E."/>
            <person name="Kennedy P.G."/>
        </authorList>
    </citation>
    <scope>NUCLEOTIDE SEQUENCE</scope>
    <source>
        <strain evidence="3">FC423</strain>
    </source>
</reference>
<keyword evidence="3" id="KW-0808">Transferase</keyword>
<dbReference type="CDD" id="cd14016">
    <property type="entry name" value="STKc_CK1"/>
    <property type="match status" value="1"/>
</dbReference>
<gene>
    <name evidence="3" type="ORF">F5147DRAFT_570806</name>
</gene>
<protein>
    <recommendedName>
        <fullName evidence="1">non-specific serine/threonine protein kinase</fullName>
        <ecNumber evidence="1">2.7.11.1</ecNumber>
    </recommendedName>
</protein>
<dbReference type="SUPFAM" id="SSF56112">
    <property type="entry name" value="Protein kinase-like (PK-like)"/>
    <property type="match status" value="1"/>
</dbReference>
<keyword evidence="3" id="KW-0418">Kinase</keyword>
<dbReference type="InterPro" id="IPR008271">
    <property type="entry name" value="Ser/Thr_kinase_AS"/>
</dbReference>
<feature type="domain" description="Protein kinase" evidence="2">
    <location>
        <begin position="12"/>
        <end position="276"/>
    </location>
</feature>
<dbReference type="AlphaFoldDB" id="A0A9P7FF98"/>
<dbReference type="GO" id="GO:0004674">
    <property type="term" value="F:protein serine/threonine kinase activity"/>
    <property type="evidence" value="ECO:0007669"/>
    <property type="project" value="UniProtKB-EC"/>
</dbReference>
<evidence type="ECO:0000256" key="1">
    <source>
        <dbReference type="ARBA" id="ARBA00012513"/>
    </source>
</evidence>
<dbReference type="InterPro" id="IPR011009">
    <property type="entry name" value="Kinase-like_dom_sf"/>
</dbReference>
<name>A0A9P7FF98_9AGAM</name>
<dbReference type="EMBL" id="JABBWM010000011">
    <property type="protein sequence ID" value="KAG2113950.1"/>
    <property type="molecule type" value="Genomic_DNA"/>
</dbReference>
<organism evidence="3 4">
    <name type="scientific">Suillus discolor</name>
    <dbReference type="NCBI Taxonomy" id="1912936"/>
    <lineage>
        <taxon>Eukaryota</taxon>
        <taxon>Fungi</taxon>
        <taxon>Dikarya</taxon>
        <taxon>Basidiomycota</taxon>
        <taxon>Agaricomycotina</taxon>
        <taxon>Agaricomycetes</taxon>
        <taxon>Agaricomycetidae</taxon>
        <taxon>Boletales</taxon>
        <taxon>Suillineae</taxon>
        <taxon>Suillaceae</taxon>
        <taxon>Suillus</taxon>
    </lineage>
</organism>
<dbReference type="EC" id="2.7.11.1" evidence="1"/>
<dbReference type="RefSeq" id="XP_041296244.1">
    <property type="nucleotide sequence ID" value="XM_041431012.1"/>
</dbReference>
<proteinExistence type="predicted"/>
<accession>A0A9P7FF98</accession>
<dbReference type="PROSITE" id="PS00108">
    <property type="entry name" value="PROTEIN_KINASE_ST"/>
    <property type="match status" value="1"/>
</dbReference>
<sequence>MNKAPIRIDGRFRLEDVLGSGSYAVMYRAHNFFNDDVVAIKLEPVTHNPSSVEHEHHILKKLKGGVRIPRALWFSRESTYHALALDLLGPSLHDLFLTCNQKFSLHTVVNLGEQLLSRLEYIHSHDYVHGDIKPQNILVDNSRQTTYIIDFGIAKRYWNAATESHIPFRRGRHLTGTPMFASINNHLGLELGCHDDLESLSYMLIYFLRGSLPWLNSVDEKLSSSSILEQKVDTTITDLCDGIPTAFANILVYSCSLSFSEDPDYDHLRSLLHDLRTAGPAPVTCSLEFDCPIAPSPQYS</sequence>
<evidence type="ECO:0000313" key="4">
    <source>
        <dbReference type="Proteomes" id="UP000823399"/>
    </source>
</evidence>
<dbReference type="InterPro" id="IPR000719">
    <property type="entry name" value="Prot_kinase_dom"/>
</dbReference>
<dbReference type="GeneID" id="64693271"/>
<comment type="caution">
    <text evidence="3">The sequence shown here is derived from an EMBL/GenBank/DDBJ whole genome shotgun (WGS) entry which is preliminary data.</text>
</comment>
<keyword evidence="4" id="KW-1185">Reference proteome</keyword>
<dbReference type="OrthoDB" id="5800476at2759"/>
<dbReference type="Gene3D" id="1.10.510.10">
    <property type="entry name" value="Transferase(Phosphotransferase) domain 1"/>
    <property type="match status" value="1"/>
</dbReference>
<dbReference type="SMART" id="SM00220">
    <property type="entry name" value="S_TKc"/>
    <property type="match status" value="1"/>
</dbReference>
<dbReference type="PROSITE" id="PS50011">
    <property type="entry name" value="PROTEIN_KINASE_DOM"/>
    <property type="match status" value="1"/>
</dbReference>
<dbReference type="GO" id="GO:0005524">
    <property type="term" value="F:ATP binding"/>
    <property type="evidence" value="ECO:0007669"/>
    <property type="project" value="InterPro"/>
</dbReference>
<dbReference type="Pfam" id="PF00069">
    <property type="entry name" value="Pkinase"/>
    <property type="match status" value="1"/>
</dbReference>
<dbReference type="Proteomes" id="UP000823399">
    <property type="component" value="Unassembled WGS sequence"/>
</dbReference>
<dbReference type="PANTHER" id="PTHR11909">
    <property type="entry name" value="CASEIN KINASE-RELATED"/>
    <property type="match status" value="1"/>
</dbReference>
<evidence type="ECO:0000313" key="3">
    <source>
        <dbReference type="EMBL" id="KAG2113950.1"/>
    </source>
</evidence>